<evidence type="ECO:0008006" key="4">
    <source>
        <dbReference type="Google" id="ProtNLM"/>
    </source>
</evidence>
<keyword evidence="3" id="KW-1185">Reference proteome</keyword>
<evidence type="ECO:0000256" key="1">
    <source>
        <dbReference type="SAM" id="Phobius"/>
    </source>
</evidence>
<accession>A0ABR2KJW0</accession>
<sequence length="405" mass="47535">MNSYYKNKNKNKDTRAQIAWQSIYPIQSTDIYNFLKIDKDDLIISIFAFTTTILTWIAFKYYSRSFSNIFLFWDSSDPVIYLKITSEKGKGDIISENYNGRSYKDVLNPLPVQRLILWILHIFTFGQYQLAQLLYTLIFSILSSLIFKRFLIAYKIAKIPLYSTLLFCLFPVRFAFYRNIPTYDTLFLSLILLSFIFYRYDFHFSLIAVVTLATFTKFEGFILFIVYLILYALRTDVNSIISIGVATFIVFLIINIRYPNYSKFIIPMSELRNCRINDSFEMKPFFYYFNLRRSISNLRAIHALEMIYFPCIFGSCILLFESLPLSFFCFAYTIFLSFIQSSDIHRFAIPVHVISILAGLDFFLSTPAIKFAITCLSPFFFLGELYYCGNQISSRSLSYGVWSKL</sequence>
<comment type="caution">
    <text evidence="2">The sequence shown here is derived from an EMBL/GenBank/DDBJ whole genome shotgun (WGS) entry which is preliminary data.</text>
</comment>
<feature type="transmembrane region" description="Helical" evidence="1">
    <location>
        <begin position="347"/>
        <end position="364"/>
    </location>
</feature>
<feature type="transmembrane region" description="Helical" evidence="1">
    <location>
        <begin position="115"/>
        <end position="147"/>
    </location>
</feature>
<feature type="transmembrane region" description="Helical" evidence="1">
    <location>
        <begin position="207"/>
        <end position="233"/>
    </location>
</feature>
<keyword evidence="1" id="KW-1133">Transmembrane helix</keyword>
<evidence type="ECO:0000313" key="3">
    <source>
        <dbReference type="Proteomes" id="UP001470230"/>
    </source>
</evidence>
<dbReference type="Proteomes" id="UP001470230">
    <property type="component" value="Unassembled WGS sequence"/>
</dbReference>
<feature type="transmembrane region" description="Helical" evidence="1">
    <location>
        <begin position="239"/>
        <end position="258"/>
    </location>
</feature>
<feature type="transmembrane region" description="Helical" evidence="1">
    <location>
        <begin position="182"/>
        <end position="200"/>
    </location>
</feature>
<keyword evidence="1" id="KW-0812">Transmembrane</keyword>
<feature type="transmembrane region" description="Helical" evidence="1">
    <location>
        <begin position="42"/>
        <end position="62"/>
    </location>
</feature>
<feature type="transmembrane region" description="Helical" evidence="1">
    <location>
        <begin position="307"/>
        <end position="335"/>
    </location>
</feature>
<proteinExistence type="predicted"/>
<gene>
    <name evidence="2" type="ORF">M9Y10_028624</name>
</gene>
<protein>
    <recommendedName>
        <fullName evidence="4">Glycosyltransferase RgtA/B/C/D-like domain-containing protein</fullName>
    </recommendedName>
</protein>
<dbReference type="EMBL" id="JAPFFF010000004">
    <property type="protein sequence ID" value="KAK8891415.1"/>
    <property type="molecule type" value="Genomic_DNA"/>
</dbReference>
<evidence type="ECO:0000313" key="2">
    <source>
        <dbReference type="EMBL" id="KAK8891415.1"/>
    </source>
</evidence>
<keyword evidence="1" id="KW-0472">Membrane</keyword>
<name>A0ABR2KJW0_9EUKA</name>
<reference evidence="2 3" key="1">
    <citation type="submission" date="2024-04" db="EMBL/GenBank/DDBJ databases">
        <title>Tritrichomonas musculus Genome.</title>
        <authorList>
            <person name="Alves-Ferreira E."/>
            <person name="Grigg M."/>
            <person name="Lorenzi H."/>
            <person name="Galac M."/>
        </authorList>
    </citation>
    <scope>NUCLEOTIDE SEQUENCE [LARGE SCALE GENOMIC DNA]</scope>
    <source>
        <strain evidence="2 3">EAF2021</strain>
    </source>
</reference>
<organism evidence="2 3">
    <name type="scientific">Tritrichomonas musculus</name>
    <dbReference type="NCBI Taxonomy" id="1915356"/>
    <lineage>
        <taxon>Eukaryota</taxon>
        <taxon>Metamonada</taxon>
        <taxon>Parabasalia</taxon>
        <taxon>Tritrichomonadida</taxon>
        <taxon>Tritrichomonadidae</taxon>
        <taxon>Tritrichomonas</taxon>
    </lineage>
</organism>